<dbReference type="SUPFAM" id="SSF50037">
    <property type="entry name" value="C-terminal domain of transcriptional repressors"/>
    <property type="match status" value="1"/>
</dbReference>
<evidence type="ECO:0000313" key="3">
    <source>
        <dbReference type="EMBL" id="HIZ66605.1"/>
    </source>
</evidence>
<reference evidence="3" key="1">
    <citation type="journal article" date="2021" name="PeerJ">
        <title>Extensive microbial diversity within the chicken gut microbiome revealed by metagenomics and culture.</title>
        <authorList>
            <person name="Gilroy R."/>
            <person name="Ravi A."/>
            <person name="Getino M."/>
            <person name="Pursley I."/>
            <person name="Horton D.L."/>
            <person name="Alikhan N.F."/>
            <person name="Baker D."/>
            <person name="Gharbi K."/>
            <person name="Hall N."/>
            <person name="Watson M."/>
            <person name="Adriaenssens E.M."/>
            <person name="Foster-Nyarko E."/>
            <person name="Jarju S."/>
            <person name="Secka A."/>
            <person name="Antonio M."/>
            <person name="Oren A."/>
            <person name="Chaudhuri R.R."/>
            <person name="La Ragione R."/>
            <person name="Hildebrand F."/>
            <person name="Pallen M.J."/>
        </authorList>
    </citation>
    <scope>NUCLEOTIDE SEQUENCE</scope>
    <source>
        <strain evidence="3">1068</strain>
    </source>
</reference>
<reference evidence="3" key="2">
    <citation type="submission" date="2021-04" db="EMBL/GenBank/DDBJ databases">
        <authorList>
            <person name="Gilroy R."/>
        </authorList>
    </citation>
    <scope>NUCLEOTIDE SEQUENCE</scope>
    <source>
        <strain evidence="3">1068</strain>
    </source>
</reference>
<organism evidence="3 4">
    <name type="scientific">Candidatus Blautia pullicola</name>
    <dbReference type="NCBI Taxonomy" id="2838498"/>
    <lineage>
        <taxon>Bacteria</taxon>
        <taxon>Bacillati</taxon>
        <taxon>Bacillota</taxon>
        <taxon>Clostridia</taxon>
        <taxon>Lachnospirales</taxon>
        <taxon>Lachnospiraceae</taxon>
        <taxon>Blautia</taxon>
    </lineage>
</organism>
<comment type="caution">
    <text evidence="3">The sequence shown here is derived from an EMBL/GenBank/DDBJ whole genome shotgun (WGS) entry which is preliminary data.</text>
</comment>
<dbReference type="SMART" id="SM00899">
    <property type="entry name" value="FeoA"/>
    <property type="match status" value="1"/>
</dbReference>
<dbReference type="AlphaFoldDB" id="A0A9D2JT41"/>
<dbReference type="EMBL" id="DXBG01000277">
    <property type="protein sequence ID" value="HIZ66605.1"/>
    <property type="molecule type" value="Genomic_DNA"/>
</dbReference>
<evidence type="ECO:0000256" key="1">
    <source>
        <dbReference type="ARBA" id="ARBA00023004"/>
    </source>
</evidence>
<proteinExistence type="predicted"/>
<gene>
    <name evidence="3" type="ORF">H9809_12035</name>
</gene>
<evidence type="ECO:0000259" key="2">
    <source>
        <dbReference type="SMART" id="SM00899"/>
    </source>
</evidence>
<feature type="domain" description="Ferrous iron transporter FeoA-like" evidence="2">
    <location>
        <begin position="4"/>
        <end position="83"/>
    </location>
</feature>
<sequence length="92" mass="10035">MSEIPLSRLKKNQTGIITRLSGSQKLSPEDASVLCRFLELGFCEGTSVTCVNTGIFKNPHAYRLRGTVIALRNEDASMILVETVTSCSESGR</sequence>
<dbReference type="InterPro" id="IPR052713">
    <property type="entry name" value="FeoA"/>
</dbReference>
<protein>
    <submittedName>
        <fullName evidence="3">Ferrous iron transport protein A</fullName>
    </submittedName>
</protein>
<name>A0A9D2JT41_9FIRM</name>
<dbReference type="PANTHER" id="PTHR42954:SF2">
    <property type="entry name" value="FE(2+) TRANSPORT PROTEIN A"/>
    <property type="match status" value="1"/>
</dbReference>
<dbReference type="Gene3D" id="2.30.30.90">
    <property type="match status" value="1"/>
</dbReference>
<dbReference type="InterPro" id="IPR007167">
    <property type="entry name" value="Fe-transptr_FeoA-like"/>
</dbReference>
<dbReference type="GO" id="GO:0046914">
    <property type="term" value="F:transition metal ion binding"/>
    <property type="evidence" value="ECO:0007669"/>
    <property type="project" value="InterPro"/>
</dbReference>
<dbReference type="Proteomes" id="UP000824056">
    <property type="component" value="Unassembled WGS sequence"/>
</dbReference>
<evidence type="ECO:0000313" key="4">
    <source>
        <dbReference type="Proteomes" id="UP000824056"/>
    </source>
</evidence>
<dbReference type="PANTHER" id="PTHR42954">
    <property type="entry name" value="FE(2+) TRANSPORT PROTEIN A"/>
    <property type="match status" value="1"/>
</dbReference>
<dbReference type="Pfam" id="PF04023">
    <property type="entry name" value="FeoA"/>
    <property type="match status" value="1"/>
</dbReference>
<dbReference type="InterPro" id="IPR008988">
    <property type="entry name" value="Transcriptional_repressor_C"/>
</dbReference>
<keyword evidence="1" id="KW-0408">Iron</keyword>
<dbReference type="InterPro" id="IPR038157">
    <property type="entry name" value="FeoA_core_dom"/>
</dbReference>
<accession>A0A9D2JT41</accession>